<gene>
    <name evidence="9" type="ORF">FOZ76_20080</name>
</gene>
<keyword evidence="10" id="KW-1185">Reference proteome</keyword>
<protein>
    <submittedName>
        <fullName evidence="9">ABC transporter permease</fullName>
    </submittedName>
</protein>
<evidence type="ECO:0000256" key="6">
    <source>
        <dbReference type="ARBA" id="ARBA00023136"/>
    </source>
</evidence>
<evidence type="ECO:0000313" key="10">
    <source>
        <dbReference type="Proteomes" id="UP000318405"/>
    </source>
</evidence>
<dbReference type="AlphaFoldDB" id="A0A556AB75"/>
<dbReference type="GO" id="GO:0005886">
    <property type="term" value="C:plasma membrane"/>
    <property type="evidence" value="ECO:0007669"/>
    <property type="project" value="UniProtKB-SubCell"/>
</dbReference>
<dbReference type="PANTHER" id="PTHR43386">
    <property type="entry name" value="OLIGOPEPTIDE TRANSPORT SYSTEM PERMEASE PROTEIN APPC"/>
    <property type="match status" value="1"/>
</dbReference>
<keyword evidence="3" id="KW-1003">Cell membrane</keyword>
<dbReference type="Gene3D" id="1.10.3720.10">
    <property type="entry name" value="MetI-like"/>
    <property type="match status" value="1"/>
</dbReference>
<evidence type="ECO:0000256" key="7">
    <source>
        <dbReference type="RuleBase" id="RU363032"/>
    </source>
</evidence>
<feature type="transmembrane region" description="Helical" evidence="7">
    <location>
        <begin position="75"/>
        <end position="100"/>
    </location>
</feature>
<keyword evidence="5 7" id="KW-1133">Transmembrane helix</keyword>
<organism evidence="9 10">
    <name type="scientific">Verticiella sediminum</name>
    <dbReference type="NCBI Taxonomy" id="1247510"/>
    <lineage>
        <taxon>Bacteria</taxon>
        <taxon>Pseudomonadati</taxon>
        <taxon>Pseudomonadota</taxon>
        <taxon>Betaproteobacteria</taxon>
        <taxon>Burkholderiales</taxon>
        <taxon>Alcaligenaceae</taxon>
        <taxon>Verticiella</taxon>
    </lineage>
</organism>
<accession>A0A556AB75</accession>
<dbReference type="InterPro" id="IPR035906">
    <property type="entry name" value="MetI-like_sf"/>
</dbReference>
<dbReference type="PROSITE" id="PS50928">
    <property type="entry name" value="ABC_TM1"/>
    <property type="match status" value="1"/>
</dbReference>
<feature type="transmembrane region" description="Helical" evidence="7">
    <location>
        <begin position="184"/>
        <end position="206"/>
    </location>
</feature>
<evidence type="ECO:0000256" key="1">
    <source>
        <dbReference type="ARBA" id="ARBA00004651"/>
    </source>
</evidence>
<feature type="domain" description="ABC transmembrane type-1" evidence="8">
    <location>
        <begin position="71"/>
        <end position="259"/>
    </location>
</feature>
<sequence length="273" mass="28307">MNIRSIDPRLLVGEGILLALAAVALGAGMLFPGDPQSMVAQPLLAPGAQAAHPLGTDMLGRDVAAGLAHGARATLLIGVVSTVFAVVVGGLIGVLSGYFGGWVDNVLGKITELFQTVPPIILVIALTVVLGPSIRSMMIAIAAVSWPPIARLARGEVLALREREFIEACTAVGMTHGRIILRHVLPNIAPPILITISIVVATSILIESGLSFLGLGDSNVTTWGGMIGAGREMIRTEWQLTAIPGTAIMLTVLALNFVAEALSEGRDPRLALG</sequence>
<dbReference type="SUPFAM" id="SSF161098">
    <property type="entry name" value="MetI-like"/>
    <property type="match status" value="1"/>
</dbReference>
<dbReference type="Pfam" id="PF00528">
    <property type="entry name" value="BPD_transp_1"/>
    <property type="match status" value="1"/>
</dbReference>
<feature type="transmembrane region" description="Helical" evidence="7">
    <location>
        <begin position="238"/>
        <end position="259"/>
    </location>
</feature>
<dbReference type="OrthoDB" id="9783218at2"/>
<evidence type="ECO:0000259" key="8">
    <source>
        <dbReference type="PROSITE" id="PS50928"/>
    </source>
</evidence>
<evidence type="ECO:0000313" key="9">
    <source>
        <dbReference type="EMBL" id="TSH90144.1"/>
    </source>
</evidence>
<keyword evidence="4 7" id="KW-0812">Transmembrane</keyword>
<evidence type="ECO:0000256" key="4">
    <source>
        <dbReference type="ARBA" id="ARBA00022692"/>
    </source>
</evidence>
<dbReference type="GO" id="GO:0055085">
    <property type="term" value="P:transmembrane transport"/>
    <property type="evidence" value="ECO:0007669"/>
    <property type="project" value="InterPro"/>
</dbReference>
<keyword evidence="6 7" id="KW-0472">Membrane</keyword>
<keyword evidence="2 7" id="KW-0813">Transport</keyword>
<evidence type="ECO:0000256" key="3">
    <source>
        <dbReference type="ARBA" id="ARBA00022475"/>
    </source>
</evidence>
<dbReference type="InterPro" id="IPR000515">
    <property type="entry name" value="MetI-like"/>
</dbReference>
<proteinExistence type="inferred from homology"/>
<dbReference type="EMBL" id="VLTJ01000039">
    <property type="protein sequence ID" value="TSH90144.1"/>
    <property type="molecule type" value="Genomic_DNA"/>
</dbReference>
<dbReference type="CDD" id="cd06261">
    <property type="entry name" value="TM_PBP2"/>
    <property type="match status" value="1"/>
</dbReference>
<dbReference type="PANTHER" id="PTHR43386:SF1">
    <property type="entry name" value="D,D-DIPEPTIDE TRANSPORT SYSTEM PERMEASE PROTEIN DDPC-RELATED"/>
    <property type="match status" value="1"/>
</dbReference>
<evidence type="ECO:0000256" key="2">
    <source>
        <dbReference type="ARBA" id="ARBA00022448"/>
    </source>
</evidence>
<dbReference type="RefSeq" id="WP_143950058.1">
    <property type="nucleotide sequence ID" value="NZ_BAABMB010000003.1"/>
</dbReference>
<evidence type="ECO:0000256" key="5">
    <source>
        <dbReference type="ARBA" id="ARBA00022989"/>
    </source>
</evidence>
<comment type="subcellular location">
    <subcellularLocation>
        <location evidence="1 7">Cell membrane</location>
        <topology evidence="1 7">Multi-pass membrane protein</topology>
    </subcellularLocation>
</comment>
<feature type="transmembrane region" description="Helical" evidence="7">
    <location>
        <begin position="120"/>
        <end position="144"/>
    </location>
</feature>
<comment type="similarity">
    <text evidence="7">Belongs to the binding-protein-dependent transport system permease family.</text>
</comment>
<comment type="caution">
    <text evidence="9">The sequence shown here is derived from an EMBL/GenBank/DDBJ whole genome shotgun (WGS) entry which is preliminary data.</text>
</comment>
<reference evidence="9 10" key="1">
    <citation type="submission" date="2019-07" db="EMBL/GenBank/DDBJ databases">
        <title>Qingshengfaniella alkalisoli gen. nov., sp. nov., isolated from saline soil.</title>
        <authorList>
            <person name="Xu L."/>
            <person name="Huang X.-X."/>
            <person name="Sun J.-Q."/>
        </authorList>
    </citation>
    <scope>NUCLEOTIDE SEQUENCE [LARGE SCALE GENOMIC DNA]</scope>
    <source>
        <strain evidence="9 10">DSM 27279</strain>
    </source>
</reference>
<dbReference type="InterPro" id="IPR050366">
    <property type="entry name" value="BP-dependent_transpt_permease"/>
</dbReference>
<name>A0A556AB75_9BURK</name>
<dbReference type="Proteomes" id="UP000318405">
    <property type="component" value="Unassembled WGS sequence"/>
</dbReference>
<feature type="transmembrane region" description="Helical" evidence="7">
    <location>
        <begin position="12"/>
        <end position="31"/>
    </location>
</feature>